<dbReference type="Proteomes" id="UP000095200">
    <property type="component" value="Unassembled WGS sequence"/>
</dbReference>
<sequence>MTMTKILTPEQEEQKRFMYERMGKRRRKFIDRIGYDAWDPFAEPNDPIDIRMGPARMTAQQLVTEFMKAKRTTDVGVAYKEGVEAMAIGATTHDEKIKAMYEFSLWYSTLLAQQGRDFDGELT</sequence>
<dbReference type="STRING" id="1592317.DPF_0752"/>
<reference evidence="2" key="1">
    <citation type="submission" date="2016-06" db="EMBL/GenBank/DDBJ databases">
        <title>Draft genome sequence of Desulfoplanes formicivorans strain Pf12B.</title>
        <authorList>
            <person name="Watanabe M."/>
            <person name="Kojima H."/>
            <person name="Fukui M."/>
        </authorList>
    </citation>
    <scope>NUCLEOTIDE SEQUENCE [LARGE SCALE GENOMIC DNA]</scope>
    <source>
        <strain evidence="2">Pf12B</strain>
    </source>
</reference>
<dbReference type="OrthoDB" id="5456715at2"/>
<gene>
    <name evidence="1" type="ORF">DPF_0752</name>
</gene>
<evidence type="ECO:0000313" key="2">
    <source>
        <dbReference type="Proteomes" id="UP000095200"/>
    </source>
</evidence>
<name>A0A194AG39_9BACT</name>
<dbReference type="AlphaFoldDB" id="A0A194AG39"/>
<organism evidence="1 2">
    <name type="scientific">Desulfoplanes formicivorans</name>
    <dbReference type="NCBI Taxonomy" id="1592317"/>
    <lineage>
        <taxon>Bacteria</taxon>
        <taxon>Pseudomonadati</taxon>
        <taxon>Thermodesulfobacteriota</taxon>
        <taxon>Desulfovibrionia</taxon>
        <taxon>Desulfovibrionales</taxon>
        <taxon>Desulfoplanaceae</taxon>
        <taxon>Desulfoplanes</taxon>
    </lineage>
</organism>
<keyword evidence="2" id="KW-1185">Reference proteome</keyword>
<accession>A0A194AG39</accession>
<proteinExistence type="predicted"/>
<comment type="caution">
    <text evidence="1">The sequence shown here is derived from an EMBL/GenBank/DDBJ whole genome shotgun (WGS) entry which is preliminary data.</text>
</comment>
<protein>
    <submittedName>
        <fullName evidence="1">Uncharacterized protein</fullName>
    </submittedName>
</protein>
<evidence type="ECO:0000313" key="1">
    <source>
        <dbReference type="EMBL" id="GAU08051.1"/>
    </source>
</evidence>
<dbReference type="EMBL" id="BDFE01000008">
    <property type="protein sequence ID" value="GAU08051.1"/>
    <property type="molecule type" value="Genomic_DNA"/>
</dbReference>